<dbReference type="PROSITE" id="PS50977">
    <property type="entry name" value="HTH_TETR_2"/>
    <property type="match status" value="1"/>
</dbReference>
<dbReference type="InterPro" id="IPR050109">
    <property type="entry name" value="HTH-type_TetR-like_transc_reg"/>
</dbReference>
<dbReference type="PRINTS" id="PR00455">
    <property type="entry name" value="HTHTETR"/>
</dbReference>
<dbReference type="GO" id="GO:0000976">
    <property type="term" value="F:transcription cis-regulatory region binding"/>
    <property type="evidence" value="ECO:0007669"/>
    <property type="project" value="TreeGrafter"/>
</dbReference>
<accession>A0A3A9JM22</accession>
<dbReference type="GO" id="GO:0003700">
    <property type="term" value="F:DNA-binding transcription factor activity"/>
    <property type="evidence" value="ECO:0007669"/>
    <property type="project" value="TreeGrafter"/>
</dbReference>
<comment type="caution">
    <text evidence="4">The sequence shown here is derived from an EMBL/GenBank/DDBJ whole genome shotgun (WGS) entry which is preliminary data.</text>
</comment>
<reference evidence="4 7" key="1">
    <citation type="submission" date="2018-09" db="EMBL/GenBank/DDBJ databases">
        <title>Roseomonas sp. nov., isolated from feces of Tibetan antelopes in the Qinghai-Tibet plateau, China.</title>
        <authorList>
            <person name="Tian Z."/>
        </authorList>
    </citation>
    <scope>NUCLEOTIDE SEQUENCE [LARGE SCALE GENOMIC DNA]</scope>
    <source>
        <strain evidence="5 6">Z23</strain>
        <strain evidence="4 7">Z24</strain>
    </source>
</reference>
<protein>
    <submittedName>
        <fullName evidence="5">TetR family transcriptional regulator</fullName>
    </submittedName>
    <submittedName>
        <fullName evidence="4">TetR/AcrR family transcriptional regulator</fullName>
    </submittedName>
</protein>
<dbReference type="OrthoDB" id="9812484at2"/>
<dbReference type="InterPro" id="IPR009057">
    <property type="entry name" value="Homeodomain-like_sf"/>
</dbReference>
<dbReference type="InterPro" id="IPR025722">
    <property type="entry name" value="TetR"/>
</dbReference>
<dbReference type="PANTHER" id="PTHR30055">
    <property type="entry name" value="HTH-TYPE TRANSCRIPTIONAL REGULATOR RUTR"/>
    <property type="match status" value="1"/>
</dbReference>
<dbReference type="Gene3D" id="1.10.357.10">
    <property type="entry name" value="Tetracycline Repressor, domain 2"/>
    <property type="match status" value="1"/>
</dbReference>
<evidence type="ECO:0000313" key="6">
    <source>
        <dbReference type="Proteomes" id="UP000274097"/>
    </source>
</evidence>
<dbReference type="Proteomes" id="UP000278036">
    <property type="component" value="Unassembled WGS sequence"/>
</dbReference>
<dbReference type="Pfam" id="PF13972">
    <property type="entry name" value="TetR"/>
    <property type="match status" value="1"/>
</dbReference>
<evidence type="ECO:0000313" key="7">
    <source>
        <dbReference type="Proteomes" id="UP000278036"/>
    </source>
</evidence>
<feature type="domain" description="HTH tetR-type" evidence="3">
    <location>
        <begin position="12"/>
        <end position="72"/>
    </location>
</feature>
<dbReference type="PANTHER" id="PTHR30055:SF223">
    <property type="entry name" value="HTH-TYPE TRANSCRIPTIONAL REGULATOR UIDR"/>
    <property type="match status" value="1"/>
</dbReference>
<evidence type="ECO:0000259" key="3">
    <source>
        <dbReference type="PROSITE" id="PS50977"/>
    </source>
</evidence>
<evidence type="ECO:0000313" key="5">
    <source>
        <dbReference type="EMBL" id="RMI26625.1"/>
    </source>
</evidence>
<dbReference type="InParanoid" id="A0A3A9JM22"/>
<evidence type="ECO:0000256" key="2">
    <source>
        <dbReference type="PROSITE-ProRule" id="PRU00335"/>
    </source>
</evidence>
<gene>
    <name evidence="4" type="ORF">D6Z83_24025</name>
    <name evidence="5" type="ORF">EBE87_05005</name>
</gene>
<proteinExistence type="predicted"/>
<name>A0A3A9JM22_9PROT</name>
<feature type="DNA-binding region" description="H-T-H motif" evidence="2">
    <location>
        <begin position="35"/>
        <end position="54"/>
    </location>
</feature>
<sequence length="224" mass="25104">MNRTPAAKAPRGKTRERVLDLACALFNDQGVERVTTRLIAETAGINEGNLYYHFRTKEALYLALFARFEAAALALFAPGTAAGADPAAVPVERLRRWFLLTWSFRFLFRDAVALSAAAPQLRRRLQRLSLRLQAETRATIAAMEAAGLLALPEEEVREKLLANLWIVSAYWISYLVLHLGLRRVTPAHLRWGYEQVRALLAPYLTEAARARIEALPEMTLPPGP</sequence>
<dbReference type="EMBL" id="RAQU01000242">
    <property type="protein sequence ID" value="RKK01618.1"/>
    <property type="molecule type" value="Genomic_DNA"/>
</dbReference>
<dbReference type="InterPro" id="IPR023772">
    <property type="entry name" value="DNA-bd_HTH_TetR-type_CS"/>
</dbReference>
<dbReference type="EMBL" id="RFLX01000002">
    <property type="protein sequence ID" value="RMI26625.1"/>
    <property type="molecule type" value="Genomic_DNA"/>
</dbReference>
<dbReference type="SUPFAM" id="SSF46689">
    <property type="entry name" value="Homeodomain-like"/>
    <property type="match status" value="1"/>
</dbReference>
<keyword evidence="6" id="KW-1185">Reference proteome</keyword>
<dbReference type="InterPro" id="IPR001647">
    <property type="entry name" value="HTH_TetR"/>
</dbReference>
<dbReference type="PROSITE" id="PS01081">
    <property type="entry name" value="HTH_TETR_1"/>
    <property type="match status" value="1"/>
</dbReference>
<organism evidence="4 7">
    <name type="scientific">Teichococcus wenyumeiae</name>
    <dbReference type="NCBI Taxonomy" id="2478470"/>
    <lineage>
        <taxon>Bacteria</taxon>
        <taxon>Pseudomonadati</taxon>
        <taxon>Pseudomonadota</taxon>
        <taxon>Alphaproteobacteria</taxon>
        <taxon>Acetobacterales</taxon>
        <taxon>Roseomonadaceae</taxon>
        <taxon>Roseomonas</taxon>
    </lineage>
</organism>
<evidence type="ECO:0000313" key="4">
    <source>
        <dbReference type="EMBL" id="RKK01618.1"/>
    </source>
</evidence>
<dbReference type="RefSeq" id="WP_120640699.1">
    <property type="nucleotide sequence ID" value="NZ_RAQU01000242.1"/>
</dbReference>
<evidence type="ECO:0000256" key="1">
    <source>
        <dbReference type="ARBA" id="ARBA00023125"/>
    </source>
</evidence>
<dbReference type="AlphaFoldDB" id="A0A3A9JM22"/>
<dbReference type="Pfam" id="PF00440">
    <property type="entry name" value="TetR_N"/>
    <property type="match status" value="1"/>
</dbReference>
<keyword evidence="1 2" id="KW-0238">DNA-binding</keyword>
<dbReference type="Proteomes" id="UP000274097">
    <property type="component" value="Unassembled WGS sequence"/>
</dbReference>